<keyword evidence="3" id="KW-1185">Reference proteome</keyword>
<accession>A0A2C6KIC8</accession>
<gene>
    <name evidence="2" type="ORF">CSUI_010090</name>
</gene>
<dbReference type="EMBL" id="MIGC01006646">
    <property type="protein sequence ID" value="PHJ16096.1"/>
    <property type="molecule type" value="Genomic_DNA"/>
</dbReference>
<protein>
    <submittedName>
        <fullName evidence="2">Uncharacterized protein</fullName>
    </submittedName>
</protein>
<dbReference type="GeneID" id="94433406"/>
<dbReference type="Proteomes" id="UP000221165">
    <property type="component" value="Unassembled WGS sequence"/>
</dbReference>
<dbReference type="VEuPathDB" id="ToxoDB:CSUI_010090"/>
<proteinExistence type="predicted"/>
<evidence type="ECO:0000313" key="2">
    <source>
        <dbReference type="EMBL" id="PHJ16096.1"/>
    </source>
</evidence>
<dbReference type="AlphaFoldDB" id="A0A2C6KIC8"/>
<evidence type="ECO:0000313" key="3">
    <source>
        <dbReference type="Proteomes" id="UP000221165"/>
    </source>
</evidence>
<organism evidence="2 3">
    <name type="scientific">Cystoisospora suis</name>
    <dbReference type="NCBI Taxonomy" id="483139"/>
    <lineage>
        <taxon>Eukaryota</taxon>
        <taxon>Sar</taxon>
        <taxon>Alveolata</taxon>
        <taxon>Apicomplexa</taxon>
        <taxon>Conoidasida</taxon>
        <taxon>Coccidia</taxon>
        <taxon>Eucoccidiorida</taxon>
        <taxon>Eimeriorina</taxon>
        <taxon>Sarcocystidae</taxon>
        <taxon>Cystoisospora</taxon>
    </lineage>
</organism>
<feature type="compositionally biased region" description="Gly residues" evidence="1">
    <location>
        <begin position="20"/>
        <end position="35"/>
    </location>
</feature>
<dbReference type="RefSeq" id="XP_067917828.1">
    <property type="nucleotide sequence ID" value="XM_068070195.1"/>
</dbReference>
<feature type="region of interest" description="Disordered" evidence="1">
    <location>
        <begin position="15"/>
        <end position="65"/>
    </location>
</feature>
<reference evidence="2 3" key="1">
    <citation type="journal article" date="2017" name="Int. J. Parasitol.">
        <title>The genome of the protozoan parasite Cystoisospora suis and a reverse vaccinology approach to identify vaccine candidates.</title>
        <authorList>
            <person name="Palmieri N."/>
            <person name="Shrestha A."/>
            <person name="Ruttkowski B."/>
            <person name="Beck T."/>
            <person name="Vogl C."/>
            <person name="Tomley F."/>
            <person name="Blake D.P."/>
            <person name="Joachim A."/>
        </authorList>
    </citation>
    <scope>NUCLEOTIDE SEQUENCE [LARGE SCALE GENOMIC DNA]</scope>
    <source>
        <strain evidence="2 3">Wien I</strain>
    </source>
</reference>
<comment type="caution">
    <text evidence="2">The sequence shown here is derived from an EMBL/GenBank/DDBJ whole genome shotgun (WGS) entry which is preliminary data.</text>
</comment>
<evidence type="ECO:0000256" key="1">
    <source>
        <dbReference type="SAM" id="MobiDB-lite"/>
    </source>
</evidence>
<sequence length="178" mass="19682">MQAAEVSFWRAVDKVALPETGGGSDDTPADGGGQEGPVAADEKEGDSPSRLPGEPARSREPPPLSAVPEICDSLVAALQIQKQLLQRVMNDVLSQLLVDRAARGKRLVARMHAFFTYSKKTFESWIRHYDLAGPGPFTVKQSTAYALLADLVRDSEKSLETLQKWFYVMSWRKSVVEY</sequence>
<name>A0A2C6KIC8_9APIC</name>